<organism evidence="1 2">
    <name type="scientific">Usitatibacter palustris</name>
    <dbReference type="NCBI Taxonomy" id="2732487"/>
    <lineage>
        <taxon>Bacteria</taxon>
        <taxon>Pseudomonadati</taxon>
        <taxon>Pseudomonadota</taxon>
        <taxon>Betaproteobacteria</taxon>
        <taxon>Nitrosomonadales</taxon>
        <taxon>Usitatibacteraceae</taxon>
        <taxon>Usitatibacter</taxon>
    </lineage>
</organism>
<dbReference type="InParanoid" id="A0A6M4H535"/>
<evidence type="ECO:0000313" key="2">
    <source>
        <dbReference type="Proteomes" id="UP000503096"/>
    </source>
</evidence>
<protein>
    <submittedName>
        <fullName evidence="1">Uncharacterized protein</fullName>
    </submittedName>
</protein>
<dbReference type="RefSeq" id="WP_171161485.1">
    <property type="nucleotide sequence ID" value="NZ_CP053073.1"/>
</dbReference>
<keyword evidence="2" id="KW-1185">Reference proteome</keyword>
<proteinExistence type="predicted"/>
<evidence type="ECO:0000313" key="1">
    <source>
        <dbReference type="EMBL" id="QJR14761.1"/>
    </source>
</evidence>
<reference evidence="1 2" key="1">
    <citation type="submission" date="2020-04" db="EMBL/GenBank/DDBJ databases">
        <title>Usitatibacter rugosus gen. nov., sp. nov. and Usitatibacter palustris sp. nov., novel members of Usitatibacteraceae fam. nov. within the order Nitrosomonadales isolated from soil.</title>
        <authorList>
            <person name="Huber K.J."/>
            <person name="Neumann-Schaal M."/>
            <person name="Geppert A."/>
            <person name="Luckner M."/>
            <person name="Wanner G."/>
            <person name="Overmann J."/>
        </authorList>
    </citation>
    <scope>NUCLEOTIDE SEQUENCE [LARGE SCALE GENOMIC DNA]</scope>
    <source>
        <strain evidence="1 2">Swamp67</strain>
    </source>
</reference>
<dbReference type="AlphaFoldDB" id="A0A6M4H535"/>
<dbReference type="KEGG" id="upl:DSM104440_01571"/>
<gene>
    <name evidence="1" type="ORF">DSM104440_01571</name>
</gene>
<accession>A0A6M4H535</accession>
<sequence length="114" mass="12294">MAVDAQAVFEEMMAAGATAFGQGWKAVETYASAEFEKLADHLADIAENVALYEENPEEGYSPKTARKLFKIQRDACERVIVAVTQLPPAAVQIAMNAIMEVLKDTFGAAIAEIA</sequence>
<dbReference type="EMBL" id="CP053073">
    <property type="protein sequence ID" value="QJR14761.1"/>
    <property type="molecule type" value="Genomic_DNA"/>
</dbReference>
<name>A0A6M4H535_9PROT</name>
<dbReference type="Proteomes" id="UP000503096">
    <property type="component" value="Chromosome"/>
</dbReference>